<dbReference type="AlphaFoldDB" id="A0A5C6N776"/>
<comment type="similarity">
    <text evidence="1 6">Belongs to the methyltransferase superfamily.</text>
</comment>
<keyword evidence="4 5" id="KW-0949">S-adenosyl-L-methionine</keyword>
<feature type="compositionally biased region" description="Basic residues" evidence="7">
    <location>
        <begin position="165"/>
        <end position="175"/>
    </location>
</feature>
<evidence type="ECO:0000256" key="5">
    <source>
        <dbReference type="PROSITE-ProRule" id="PRU00848"/>
    </source>
</evidence>
<dbReference type="GO" id="GO:0040031">
    <property type="term" value="P:snRNA modification"/>
    <property type="evidence" value="ECO:0007669"/>
    <property type="project" value="TreeGrafter"/>
</dbReference>
<comment type="caution">
    <text evidence="9">The sequence shown here is derived from an EMBL/GenBank/DDBJ whole genome shotgun (WGS) entry which is preliminary data.</text>
</comment>
<dbReference type="PROSITE" id="PS51515">
    <property type="entry name" value="BIN3_SAM"/>
    <property type="match status" value="1"/>
</dbReference>
<dbReference type="Pfam" id="PF13847">
    <property type="entry name" value="Methyltransf_31"/>
    <property type="match status" value="1"/>
</dbReference>
<dbReference type="Gene3D" id="3.40.50.150">
    <property type="entry name" value="Vaccinia Virus protein VP39"/>
    <property type="match status" value="1"/>
</dbReference>
<dbReference type="InterPro" id="IPR039772">
    <property type="entry name" value="Bin3-like"/>
</dbReference>
<reference evidence="9 10" key="1">
    <citation type="submission" date="2019-04" db="EMBL/GenBank/DDBJ databases">
        <title>Chromosome genome assembly for Takifugu flavidus.</title>
        <authorList>
            <person name="Xiao S."/>
        </authorList>
    </citation>
    <scope>NUCLEOTIDE SEQUENCE [LARGE SCALE GENOMIC DNA]</scope>
    <source>
        <strain evidence="9">HTHZ2018</strain>
        <tissue evidence="9">Muscle</tissue>
    </source>
</reference>
<proteinExistence type="inferred from homology"/>
<evidence type="ECO:0000256" key="4">
    <source>
        <dbReference type="ARBA" id="ARBA00022691"/>
    </source>
</evidence>
<dbReference type="Proteomes" id="UP000324091">
    <property type="component" value="Chromosome 3"/>
</dbReference>
<dbReference type="GO" id="GO:0008171">
    <property type="term" value="F:O-methyltransferase activity"/>
    <property type="evidence" value="ECO:0007669"/>
    <property type="project" value="UniProtKB-UniRule"/>
</dbReference>
<dbReference type="EMBL" id="RHFK02000016">
    <property type="protein sequence ID" value="TWW63216.1"/>
    <property type="molecule type" value="Genomic_DNA"/>
</dbReference>
<gene>
    <name evidence="9" type="ORF">D4764_03G0002240</name>
</gene>
<dbReference type="GO" id="GO:0017069">
    <property type="term" value="F:snRNA binding"/>
    <property type="evidence" value="ECO:0007669"/>
    <property type="project" value="TreeGrafter"/>
</dbReference>
<evidence type="ECO:0000256" key="3">
    <source>
        <dbReference type="ARBA" id="ARBA00022679"/>
    </source>
</evidence>
<dbReference type="InterPro" id="IPR029063">
    <property type="entry name" value="SAM-dependent_MTases_sf"/>
</dbReference>
<feature type="compositionally biased region" description="Basic and acidic residues" evidence="7">
    <location>
        <begin position="1"/>
        <end position="12"/>
    </location>
</feature>
<feature type="compositionally biased region" description="Pro residues" evidence="7">
    <location>
        <begin position="26"/>
        <end position="37"/>
    </location>
</feature>
<dbReference type="InterPro" id="IPR024160">
    <property type="entry name" value="BIN3_SAM-bd_dom"/>
</dbReference>
<dbReference type="PANTHER" id="PTHR12315">
    <property type="entry name" value="BICOID-INTERACTING PROTEIN RELATED"/>
    <property type="match status" value="1"/>
</dbReference>
<evidence type="ECO:0000256" key="6">
    <source>
        <dbReference type="RuleBase" id="RU367087"/>
    </source>
</evidence>
<dbReference type="PROSITE" id="PS01131">
    <property type="entry name" value="RRNA_A_DIMETH"/>
    <property type="match status" value="1"/>
</dbReference>
<dbReference type="Pfam" id="PF06859">
    <property type="entry name" value="Bin3"/>
    <property type="match status" value="1"/>
</dbReference>
<name>A0A5C6N776_9TELE</name>
<dbReference type="EC" id="2.1.1.-" evidence="6"/>
<feature type="compositionally biased region" description="Basic residues" evidence="7">
    <location>
        <begin position="251"/>
        <end position="260"/>
    </location>
</feature>
<dbReference type="InterPro" id="IPR010675">
    <property type="entry name" value="Bin3_C"/>
</dbReference>
<evidence type="ECO:0000256" key="7">
    <source>
        <dbReference type="SAM" id="MobiDB-lite"/>
    </source>
</evidence>
<feature type="region of interest" description="Disordered" evidence="7">
    <location>
        <begin position="408"/>
        <end position="429"/>
    </location>
</feature>
<dbReference type="CDD" id="cd02440">
    <property type="entry name" value="AdoMet_MTases"/>
    <property type="match status" value="1"/>
</dbReference>
<evidence type="ECO:0000256" key="2">
    <source>
        <dbReference type="ARBA" id="ARBA00022603"/>
    </source>
</evidence>
<keyword evidence="10" id="KW-1185">Reference proteome</keyword>
<dbReference type="GO" id="GO:0000179">
    <property type="term" value="F:rRNA (adenine-N6,N6-)-dimethyltransferase activity"/>
    <property type="evidence" value="ECO:0007669"/>
    <property type="project" value="InterPro"/>
</dbReference>
<evidence type="ECO:0000313" key="9">
    <source>
        <dbReference type="EMBL" id="TWW63216.1"/>
    </source>
</evidence>
<protein>
    <recommendedName>
        <fullName evidence="6">RNA methyltransferase</fullName>
        <ecNumber evidence="6">2.1.1.-</ecNumber>
    </recommendedName>
</protein>
<dbReference type="InterPro" id="IPR025714">
    <property type="entry name" value="Methyltranfer_dom"/>
</dbReference>
<accession>A0A5C6N776</accession>
<keyword evidence="2 6" id="KW-0489">Methyltransferase</keyword>
<keyword evidence="3 6" id="KW-0808">Transferase</keyword>
<feature type="domain" description="Bin3-type SAM" evidence="8">
    <location>
        <begin position="338"/>
        <end position="619"/>
    </location>
</feature>
<sequence>MIKMSLDKERVVPQKLSPDFSSLSEQPPPAKSLPPPTKNGFHLPGNTSGPATQRVAKRRYSVGVAFKGSAKRRRRTNSDSQSEPRLPSHFLLGGNIFDPLNLNSLLDEDVNRATNQETPQSSPLPSRGGDPIEILVPRDITDPLNLKGGGKEGKDEGGLLLSPLKSRKRHRNRHHGGGDKEMVPARLFPSTSGPAVSGLTTGGSVSTSPLSCELNTAITCREDIAPPPILPRRHTHPPPGGSIKLGNQRDSRHRRRHRTTSTRSDIAATAVQPSKFQTPLSDVYAATSRCGDVQMGAAQPPQRKKDKRRYHHGQHSCYYGYHGFYGDGREARVGAEEDPRLRLLEADWFRDKKVLDVGCGAGHLTLAVARKFNPSHILGVELDEQLVHAAKQNIRHFLSHDLVVTERNGPTPAPTPSCPSRTVEEGGGTGKVARAEGMQADHVQEFQRALSLLNSFPLSLRASRGPLSAPPLLLPPSSSSSRFPNNVTFIQGNYVSSQHKWPGRGQYDVIVCLGVTKWVHLHSGDVGVVRLFTRAYQSLSPGGLFILEAQPWSSYSRSRSASETTFHHFRTVRLKPEQFTSYLTEAVGFSSYRLLTHTGMNTAYTGNQRPVYLFHKGPAQRK</sequence>
<organism evidence="9 10">
    <name type="scientific">Takifugu flavidus</name>
    <name type="common">sansaifugu</name>
    <dbReference type="NCBI Taxonomy" id="433684"/>
    <lineage>
        <taxon>Eukaryota</taxon>
        <taxon>Metazoa</taxon>
        <taxon>Chordata</taxon>
        <taxon>Craniata</taxon>
        <taxon>Vertebrata</taxon>
        <taxon>Euteleostomi</taxon>
        <taxon>Actinopterygii</taxon>
        <taxon>Neopterygii</taxon>
        <taxon>Teleostei</taxon>
        <taxon>Neoteleostei</taxon>
        <taxon>Acanthomorphata</taxon>
        <taxon>Eupercaria</taxon>
        <taxon>Tetraodontiformes</taxon>
        <taxon>Tetradontoidea</taxon>
        <taxon>Tetraodontidae</taxon>
        <taxon>Takifugu</taxon>
    </lineage>
</organism>
<feature type="region of interest" description="Disordered" evidence="7">
    <location>
        <begin position="226"/>
        <end position="269"/>
    </location>
</feature>
<evidence type="ECO:0000259" key="8">
    <source>
        <dbReference type="PROSITE" id="PS51515"/>
    </source>
</evidence>
<feature type="compositionally biased region" description="Polar residues" evidence="7">
    <location>
        <begin position="113"/>
        <end position="124"/>
    </location>
</feature>
<dbReference type="PANTHER" id="PTHR12315:SF0">
    <property type="entry name" value="7SK SNRNA METHYLPHOSPHATE CAPPING ENZYME"/>
    <property type="match status" value="1"/>
</dbReference>
<feature type="region of interest" description="Disordered" evidence="7">
    <location>
        <begin position="1"/>
        <end position="90"/>
    </location>
</feature>
<evidence type="ECO:0000256" key="1">
    <source>
        <dbReference type="ARBA" id="ARBA00008361"/>
    </source>
</evidence>
<dbReference type="InterPro" id="IPR020596">
    <property type="entry name" value="rRNA_Ade_Mease_Trfase_CS"/>
</dbReference>
<evidence type="ECO:0000313" key="10">
    <source>
        <dbReference type="Proteomes" id="UP000324091"/>
    </source>
</evidence>
<feature type="region of interest" description="Disordered" evidence="7">
    <location>
        <begin position="113"/>
        <end position="186"/>
    </location>
</feature>
<dbReference type="SUPFAM" id="SSF53335">
    <property type="entry name" value="S-adenosyl-L-methionine-dependent methyltransferases"/>
    <property type="match status" value="1"/>
</dbReference>